<gene>
    <name evidence="4" type="ORF">DXX94_01860</name>
</gene>
<dbReference type="GO" id="GO:0070402">
    <property type="term" value="F:NADPH binding"/>
    <property type="evidence" value="ECO:0007669"/>
    <property type="project" value="TreeGrafter"/>
</dbReference>
<dbReference type="SMART" id="SM00829">
    <property type="entry name" value="PKS_ER"/>
    <property type="match status" value="1"/>
</dbReference>
<comment type="caution">
    <text evidence="4">The sequence shown here is derived from an EMBL/GenBank/DDBJ whole genome shotgun (WGS) entry which is preliminary data.</text>
</comment>
<protein>
    <submittedName>
        <fullName evidence="4">NAD(P)H-quinone oxidoreductase</fullName>
    </submittedName>
</protein>
<dbReference type="Gene3D" id="3.40.50.720">
    <property type="entry name" value="NAD(P)-binding Rossmann-like Domain"/>
    <property type="match status" value="1"/>
</dbReference>
<dbReference type="InterPro" id="IPR011032">
    <property type="entry name" value="GroES-like_sf"/>
</dbReference>
<organism evidence="4 5">
    <name type="scientific">Thalassotalea euphylliae</name>
    <dbReference type="NCBI Taxonomy" id="1655234"/>
    <lineage>
        <taxon>Bacteria</taxon>
        <taxon>Pseudomonadati</taxon>
        <taxon>Pseudomonadota</taxon>
        <taxon>Gammaproteobacteria</taxon>
        <taxon>Alteromonadales</taxon>
        <taxon>Colwelliaceae</taxon>
        <taxon>Thalassotalea</taxon>
    </lineage>
</organism>
<evidence type="ECO:0000313" key="4">
    <source>
        <dbReference type="EMBL" id="REL29565.1"/>
    </source>
</evidence>
<evidence type="ECO:0000256" key="1">
    <source>
        <dbReference type="ARBA" id="ARBA00022857"/>
    </source>
</evidence>
<evidence type="ECO:0000313" key="5">
    <source>
        <dbReference type="Proteomes" id="UP000256899"/>
    </source>
</evidence>
<dbReference type="NCBIfam" id="TIGR02824">
    <property type="entry name" value="quinone_pig3"/>
    <property type="match status" value="1"/>
</dbReference>
<reference evidence="5" key="1">
    <citation type="submission" date="2018-08" db="EMBL/GenBank/DDBJ databases">
        <title>Thalassotalea euphylliae genome.</title>
        <authorList>
            <person name="Summers S."/>
            <person name="Rice S.A."/>
            <person name="Freckelton M.L."/>
            <person name="Nedved B.T."/>
            <person name="Hadfield M.G."/>
        </authorList>
    </citation>
    <scope>NUCLEOTIDE SEQUENCE [LARGE SCALE GENOMIC DNA]</scope>
    <source>
        <strain evidence="5">H3</strain>
    </source>
</reference>
<dbReference type="EMBL" id="QUOT01000001">
    <property type="protein sequence ID" value="REL29565.1"/>
    <property type="molecule type" value="Genomic_DNA"/>
</dbReference>
<evidence type="ECO:0000259" key="3">
    <source>
        <dbReference type="SMART" id="SM00829"/>
    </source>
</evidence>
<proteinExistence type="predicted"/>
<dbReference type="PANTHER" id="PTHR48106">
    <property type="entry name" value="QUINONE OXIDOREDUCTASE PIG3-RELATED"/>
    <property type="match status" value="1"/>
</dbReference>
<dbReference type="Pfam" id="PF08240">
    <property type="entry name" value="ADH_N"/>
    <property type="match status" value="1"/>
</dbReference>
<accession>A0A3E0U013</accession>
<keyword evidence="5" id="KW-1185">Reference proteome</keyword>
<keyword evidence="1" id="KW-0521">NADP</keyword>
<keyword evidence="2" id="KW-0560">Oxidoreductase</keyword>
<dbReference type="Proteomes" id="UP000256899">
    <property type="component" value="Unassembled WGS sequence"/>
</dbReference>
<evidence type="ECO:0000256" key="2">
    <source>
        <dbReference type="ARBA" id="ARBA00023002"/>
    </source>
</evidence>
<dbReference type="Pfam" id="PF00107">
    <property type="entry name" value="ADH_zinc_N"/>
    <property type="match status" value="1"/>
</dbReference>
<dbReference type="CDD" id="cd05276">
    <property type="entry name" value="p53_inducible_oxidoreductase"/>
    <property type="match status" value="1"/>
</dbReference>
<dbReference type="PANTHER" id="PTHR48106:SF18">
    <property type="entry name" value="QUINONE OXIDOREDUCTASE PIG3"/>
    <property type="match status" value="1"/>
</dbReference>
<dbReference type="Gene3D" id="3.90.180.10">
    <property type="entry name" value="Medium-chain alcohol dehydrogenases, catalytic domain"/>
    <property type="match status" value="1"/>
</dbReference>
<dbReference type="InterPro" id="IPR014189">
    <property type="entry name" value="Quinone_OxRdtase_PIG3"/>
</dbReference>
<dbReference type="SUPFAM" id="SSF50129">
    <property type="entry name" value="GroES-like"/>
    <property type="match status" value="1"/>
</dbReference>
<dbReference type="SUPFAM" id="SSF51735">
    <property type="entry name" value="NAD(P)-binding Rossmann-fold domains"/>
    <property type="match status" value="1"/>
</dbReference>
<name>A0A3E0U013_9GAMM</name>
<dbReference type="InterPro" id="IPR013149">
    <property type="entry name" value="ADH-like_C"/>
</dbReference>
<sequence>MYFIDVKNDTLTFSQTTIPEPSQSQCLVKVKAIGINRADLLQRAGLYPPPAGESEILGIEVAGEIIADNTGQFQIGDRVCSIVAGGGYAQYAVIETDHLIKLPDSYSFEQGAALAETYLTAYQALFTISQLNQKDKLLIHAGASGVGSAAIQLAKARGCFVSVTVGSDEKANACRELGADVAINYKSSSFVDWAKQADIAFDVILDVVAGNYVNQNLKVAALDSRIVILAILGGRYAEQLDVARMLQNRISITASTLRSRTDQYKAALVNQFVSDFSDELYLQNGAIKPVIDTCYSWQDAERVHQRMSNNANIGKLVLTVDELG</sequence>
<dbReference type="InterPro" id="IPR036291">
    <property type="entry name" value="NAD(P)-bd_dom_sf"/>
</dbReference>
<feature type="domain" description="Enoyl reductase (ER)" evidence="3">
    <location>
        <begin position="7"/>
        <end position="318"/>
    </location>
</feature>
<dbReference type="InterPro" id="IPR013154">
    <property type="entry name" value="ADH-like_N"/>
</dbReference>
<dbReference type="InterPro" id="IPR020843">
    <property type="entry name" value="ER"/>
</dbReference>
<dbReference type="AlphaFoldDB" id="A0A3E0U013"/>
<dbReference type="GO" id="GO:0016651">
    <property type="term" value="F:oxidoreductase activity, acting on NAD(P)H"/>
    <property type="evidence" value="ECO:0007669"/>
    <property type="project" value="TreeGrafter"/>
</dbReference>